<accession>A0ABQ4CD93</accession>
<dbReference type="InterPro" id="IPR018114">
    <property type="entry name" value="TRYPSIN_HIS"/>
</dbReference>
<dbReference type="PROSITE" id="PS00134">
    <property type="entry name" value="TRYPSIN_HIS"/>
    <property type="match status" value="1"/>
</dbReference>
<dbReference type="Proteomes" id="UP000624325">
    <property type="component" value="Unassembled WGS sequence"/>
</dbReference>
<keyword evidence="1" id="KW-0732">Signal</keyword>
<reference evidence="2 3" key="1">
    <citation type="submission" date="2021-01" db="EMBL/GenBank/DDBJ databases">
        <title>Whole genome shotgun sequence of Asanoa iriomotensis NBRC 100142.</title>
        <authorList>
            <person name="Komaki H."/>
            <person name="Tamura T."/>
        </authorList>
    </citation>
    <scope>NUCLEOTIDE SEQUENCE [LARGE SCALE GENOMIC DNA]</scope>
    <source>
        <strain evidence="2 3">NBRC 100142</strain>
    </source>
</reference>
<evidence type="ECO:0008006" key="4">
    <source>
        <dbReference type="Google" id="ProtNLM"/>
    </source>
</evidence>
<protein>
    <recommendedName>
        <fullName evidence="4">Peptidase</fullName>
    </recommendedName>
</protein>
<dbReference type="EMBL" id="BONC01000075">
    <property type="protein sequence ID" value="GIF60743.1"/>
    <property type="molecule type" value="Genomic_DNA"/>
</dbReference>
<gene>
    <name evidence="2" type="ORF">Air01nite_68380</name>
</gene>
<proteinExistence type="predicted"/>
<comment type="caution">
    <text evidence="2">The sequence shown here is derived from an EMBL/GenBank/DDBJ whole genome shotgun (WGS) entry which is preliminary data.</text>
</comment>
<sequence>MTARIGAVVLVSVGLLGTPAQANSSGSDRAEDARVLAYWTPARIANAKFRDYVRNDAGKMVPMAKPGGGGGVVTGASWPNGGAIQQRSGRILFSSGGSDWICSGSVVNDGSTSNGSSIVLTAGHCVFDGTDGWSYNFLYLPNFDAQPSYDCNTRADGCWRANLLTAHDDFVPAGFGSNETVRVDYAFARVGLRIAGSGTAELDAATGGYGLNTTTVANSVTKWAFGYPAEGRYKGNDLVYCTGPTTDDPYGAPTWGIACNMNGGSSGGPWIYGTTAPATYTTSTLLTSVNSYGYSGLTYMFGPRFNSETQTVFTSATSGNASAGVSVVCAVATTQPNC</sequence>
<dbReference type="SUPFAM" id="SSF50494">
    <property type="entry name" value="Trypsin-like serine proteases"/>
    <property type="match status" value="1"/>
</dbReference>
<name>A0ABQ4CD93_9ACTN</name>
<dbReference type="RefSeq" id="WP_203707561.1">
    <property type="nucleotide sequence ID" value="NZ_BAAALU010000002.1"/>
</dbReference>
<dbReference type="InterPro" id="IPR043504">
    <property type="entry name" value="Peptidase_S1_PA_chymotrypsin"/>
</dbReference>
<feature type="chain" id="PRO_5046340154" description="Peptidase" evidence="1">
    <location>
        <begin position="23"/>
        <end position="338"/>
    </location>
</feature>
<evidence type="ECO:0000313" key="2">
    <source>
        <dbReference type="EMBL" id="GIF60743.1"/>
    </source>
</evidence>
<evidence type="ECO:0000256" key="1">
    <source>
        <dbReference type="SAM" id="SignalP"/>
    </source>
</evidence>
<organism evidence="2 3">
    <name type="scientific">Asanoa iriomotensis</name>
    <dbReference type="NCBI Taxonomy" id="234613"/>
    <lineage>
        <taxon>Bacteria</taxon>
        <taxon>Bacillati</taxon>
        <taxon>Actinomycetota</taxon>
        <taxon>Actinomycetes</taxon>
        <taxon>Micromonosporales</taxon>
        <taxon>Micromonosporaceae</taxon>
        <taxon>Asanoa</taxon>
    </lineage>
</organism>
<evidence type="ECO:0000313" key="3">
    <source>
        <dbReference type="Proteomes" id="UP000624325"/>
    </source>
</evidence>
<dbReference type="Gene3D" id="2.40.10.10">
    <property type="entry name" value="Trypsin-like serine proteases"/>
    <property type="match status" value="2"/>
</dbReference>
<keyword evidence="3" id="KW-1185">Reference proteome</keyword>
<feature type="signal peptide" evidence="1">
    <location>
        <begin position="1"/>
        <end position="22"/>
    </location>
</feature>
<dbReference type="InterPro" id="IPR009003">
    <property type="entry name" value="Peptidase_S1_PA"/>
</dbReference>